<organism evidence="2 3">
    <name type="scientific">Croceitalea dokdonensis DOKDO 023</name>
    <dbReference type="NCBI Taxonomy" id="1300341"/>
    <lineage>
        <taxon>Bacteria</taxon>
        <taxon>Pseudomonadati</taxon>
        <taxon>Bacteroidota</taxon>
        <taxon>Flavobacteriia</taxon>
        <taxon>Flavobacteriales</taxon>
        <taxon>Flavobacteriaceae</taxon>
        <taxon>Croceitalea</taxon>
    </lineage>
</organism>
<reference evidence="2 3" key="1">
    <citation type="submission" date="2015-09" db="EMBL/GenBank/DDBJ databases">
        <title>Genome sequence of the marine flavobacterium Croceitalea dokdonensis DOKDO 023 that contains proton- and sodium-pumping rhodopsins.</title>
        <authorList>
            <person name="Kwon S.-K."/>
            <person name="Lee H.K."/>
            <person name="Kwak M.-J."/>
            <person name="Kim J.F."/>
        </authorList>
    </citation>
    <scope>NUCLEOTIDE SEQUENCE [LARGE SCALE GENOMIC DNA]</scope>
    <source>
        <strain evidence="2 3">DOKDO 023</strain>
    </source>
</reference>
<dbReference type="InterPro" id="IPR012349">
    <property type="entry name" value="Split_barrel_FMN-bd"/>
</dbReference>
<dbReference type="PANTHER" id="PTHR34818:SF1">
    <property type="entry name" value="PROTEIN BLI-3"/>
    <property type="match status" value="1"/>
</dbReference>
<dbReference type="InterPro" id="IPR052917">
    <property type="entry name" value="Stress-Dev_Protein"/>
</dbReference>
<evidence type="ECO:0000313" key="2">
    <source>
        <dbReference type="EMBL" id="KPM32089.1"/>
    </source>
</evidence>
<sequence>MKKTDYTKEGKGIHKVRQLLGSARVFMMATNLEKIPFSVCPMTLQEMDDKGDLWFFTPKDSDHFKDIERDNRVQLLLVNENQQQYLSIYGNATQVIDVKKLDRLWNPMLRAWFSGKEDPNLALLNINMESAYYWNSDQNKLVSLYHLNETARTGNHSEMGEKGHINLQQH</sequence>
<dbReference type="PANTHER" id="PTHR34818">
    <property type="entry name" value="PROTEIN BLI-3"/>
    <property type="match status" value="1"/>
</dbReference>
<keyword evidence="3" id="KW-1185">Reference proteome</keyword>
<evidence type="ECO:0000259" key="1">
    <source>
        <dbReference type="Pfam" id="PF16242"/>
    </source>
</evidence>
<accession>A0A0P7AVY5</accession>
<dbReference type="STRING" id="1300341.I595_1738"/>
<dbReference type="RefSeq" id="WP_054558893.1">
    <property type="nucleotide sequence ID" value="NZ_LDJX01000003.1"/>
</dbReference>
<gene>
    <name evidence="2" type="ORF">I595_1738</name>
</gene>
<proteinExistence type="predicted"/>
<dbReference type="OrthoDB" id="1432662at2"/>
<name>A0A0P7AVY5_9FLAO</name>
<dbReference type="InterPro" id="IPR038725">
    <property type="entry name" value="YdaG_split_barrel_FMN-bd"/>
</dbReference>
<dbReference type="AlphaFoldDB" id="A0A0P7AVY5"/>
<feature type="domain" description="General stress protein FMN-binding split barrel" evidence="1">
    <location>
        <begin position="13"/>
        <end position="156"/>
    </location>
</feature>
<dbReference type="Gene3D" id="2.30.110.10">
    <property type="entry name" value="Electron Transport, Fmn-binding Protein, Chain A"/>
    <property type="match status" value="1"/>
</dbReference>
<comment type="caution">
    <text evidence="2">The sequence shown here is derived from an EMBL/GenBank/DDBJ whole genome shotgun (WGS) entry which is preliminary data.</text>
</comment>
<protein>
    <submittedName>
        <fullName evidence="2">General stress protein</fullName>
    </submittedName>
</protein>
<dbReference type="SUPFAM" id="SSF50475">
    <property type="entry name" value="FMN-binding split barrel"/>
    <property type="match status" value="1"/>
</dbReference>
<dbReference type="Proteomes" id="UP000050280">
    <property type="component" value="Unassembled WGS sequence"/>
</dbReference>
<dbReference type="Pfam" id="PF16242">
    <property type="entry name" value="Pyrid_ox_like"/>
    <property type="match status" value="1"/>
</dbReference>
<evidence type="ECO:0000313" key="3">
    <source>
        <dbReference type="Proteomes" id="UP000050280"/>
    </source>
</evidence>
<dbReference type="EMBL" id="LDJX01000003">
    <property type="protein sequence ID" value="KPM32089.1"/>
    <property type="molecule type" value="Genomic_DNA"/>
</dbReference>